<dbReference type="Gene3D" id="3.40.50.300">
    <property type="entry name" value="P-loop containing nucleotide triphosphate hydrolases"/>
    <property type="match status" value="2"/>
</dbReference>
<gene>
    <name evidence="2" type="ORF">HMPREF0397_1965</name>
</gene>
<evidence type="ECO:0000259" key="1">
    <source>
        <dbReference type="Pfam" id="PF13175"/>
    </source>
</evidence>
<evidence type="ECO:0000313" key="2">
    <source>
        <dbReference type="EMBL" id="EFG94444.1"/>
    </source>
</evidence>
<dbReference type="RefSeq" id="WP_005904209.1">
    <property type="nucleotide sequence ID" value="NZ_ADVK01000055.1"/>
</dbReference>
<accession>D5RFI0</accession>
<name>D5RFI0_FUSN2</name>
<dbReference type="InterPro" id="IPR051396">
    <property type="entry name" value="Bact_Antivir_Def_Nuclease"/>
</dbReference>
<dbReference type="EMBL" id="ADVK01000055">
    <property type="protein sequence ID" value="EFG94444.1"/>
    <property type="molecule type" value="Genomic_DNA"/>
</dbReference>
<dbReference type="PANTHER" id="PTHR43581">
    <property type="entry name" value="ATP/GTP PHOSPHATASE"/>
    <property type="match status" value="1"/>
</dbReference>
<dbReference type="Pfam" id="PF13175">
    <property type="entry name" value="AAA_15"/>
    <property type="match status" value="1"/>
</dbReference>
<protein>
    <recommendedName>
        <fullName evidence="1">Endonuclease GajA/Old nuclease/RecF-like AAA domain-containing protein</fullName>
    </recommendedName>
</protein>
<reference evidence="2 3" key="1">
    <citation type="submission" date="2010-04" db="EMBL/GenBank/DDBJ databases">
        <authorList>
            <person name="Qin X."/>
            <person name="Bachman B."/>
            <person name="Battles P."/>
            <person name="Bell A."/>
            <person name="Bess C."/>
            <person name="Bickham C."/>
            <person name="Chaboub L."/>
            <person name="Chen D."/>
            <person name="Coyle M."/>
            <person name="Deiros D.R."/>
            <person name="Dinh H."/>
            <person name="Forbes L."/>
            <person name="Fowler G."/>
            <person name="Francisco L."/>
            <person name="Fu Q."/>
            <person name="Gubbala S."/>
            <person name="Hale W."/>
            <person name="Han Y."/>
            <person name="Hemphill L."/>
            <person name="Highlander S.K."/>
            <person name="Hirani K."/>
            <person name="Hogues M."/>
            <person name="Jackson L."/>
            <person name="Jakkamsetti A."/>
            <person name="Javaid M."/>
            <person name="Jiang H."/>
            <person name="Korchina V."/>
            <person name="Kovar C."/>
            <person name="Lara F."/>
            <person name="Lee S."/>
            <person name="Mata R."/>
            <person name="Mathew T."/>
            <person name="Moen C."/>
            <person name="Morales K."/>
            <person name="Munidasa M."/>
            <person name="Nazareth L."/>
            <person name="Ngo R."/>
            <person name="Nguyen L."/>
            <person name="Okwuonu G."/>
            <person name="Ongeri F."/>
            <person name="Patil S."/>
            <person name="Petrosino J."/>
            <person name="Pham C."/>
            <person name="Pham P."/>
            <person name="Pu L.-L."/>
            <person name="Puazo M."/>
            <person name="Raj R."/>
            <person name="Reid J."/>
            <person name="Rouhana J."/>
            <person name="Saada N."/>
            <person name="Shang Y."/>
            <person name="Simmons D."/>
            <person name="Thornton R."/>
            <person name="Warren J."/>
            <person name="Weissenberger G."/>
            <person name="Zhang J."/>
            <person name="Zhang L."/>
            <person name="Zhou C."/>
            <person name="Zhu D."/>
            <person name="Muzny D."/>
            <person name="Worley K."/>
            <person name="Gibbs R."/>
        </authorList>
    </citation>
    <scope>NUCLEOTIDE SEQUENCE [LARGE SCALE GENOMIC DNA]</scope>
    <source>
        <strain evidence="3">ATCC 23726 / VPI 4351</strain>
    </source>
</reference>
<dbReference type="PANTHER" id="PTHR43581:SF2">
    <property type="entry name" value="EXCINUCLEASE ATPASE SUBUNIT"/>
    <property type="match status" value="1"/>
</dbReference>
<dbReference type="InterPro" id="IPR041685">
    <property type="entry name" value="AAA_GajA/Old/RecF-like"/>
</dbReference>
<comment type="caution">
    <text evidence="2">The sequence shown here is derived from an EMBL/GenBank/DDBJ whole genome shotgun (WGS) entry which is preliminary data.</text>
</comment>
<evidence type="ECO:0000313" key="3">
    <source>
        <dbReference type="Proteomes" id="UP000003643"/>
    </source>
</evidence>
<proteinExistence type="predicted"/>
<dbReference type="AlphaFoldDB" id="D5RFI0"/>
<dbReference type="Proteomes" id="UP000003643">
    <property type="component" value="Unassembled WGS sequence"/>
</dbReference>
<feature type="domain" description="Endonuclease GajA/Old nuclease/RecF-like AAA" evidence="1">
    <location>
        <begin position="2"/>
        <end position="383"/>
    </location>
</feature>
<sequence length="449" mass="52322">MKLSIENVGILSKIDLEINGITVIAGENDTGKSTISKSLYAMFNGCYRLDEKVINAKIDSIRNNIDNFLEKNFSLHLGKRYIKKDKILEILSKNKKSIDEEAIKNLLLEIIKGTGKRNDLVNKLLNTIKNIERRDLNISIEELKNRINDIKLINNIKIINRLLQENFNREFSNQINNINTNEVSKIVLTIKDMDTNVEIKEGHLSFKKTENFGKIYTRAVYIDDPLILDKESERNPLFSTAIEENNYFHSDNLVYDLQRKSELDLIEEIQINEKIRNIFSKINKKGIGKLSFKRDVFKSTITYKPNKDSKILDIRNVSAGLKSFLIIKTLLENGILEEKGVIILDEPEIHLHPEWQVLFAELIVLIQKEFNMHILLTTHSPYFLYAVELYSKKYEINRKCKFYFSEKKDEKVNLIDVTDDIGIVFKSLSTPFFKLEDMELKMEEENCEK</sequence>
<dbReference type="SUPFAM" id="SSF52540">
    <property type="entry name" value="P-loop containing nucleoside triphosphate hydrolases"/>
    <property type="match status" value="1"/>
</dbReference>
<dbReference type="InterPro" id="IPR027417">
    <property type="entry name" value="P-loop_NTPase"/>
</dbReference>
<organism evidence="2 3">
    <name type="scientific">Fusobacterium nucleatum subsp. nucleatum (strain ATCC 23726 / VPI 4351)</name>
    <dbReference type="NCBI Taxonomy" id="525283"/>
    <lineage>
        <taxon>Bacteria</taxon>
        <taxon>Fusobacteriati</taxon>
        <taxon>Fusobacteriota</taxon>
        <taxon>Fusobacteriia</taxon>
        <taxon>Fusobacteriales</taxon>
        <taxon>Fusobacteriaceae</taxon>
        <taxon>Fusobacterium</taxon>
    </lineage>
</organism>